<dbReference type="Gene3D" id="1.20.1050.10">
    <property type="match status" value="1"/>
</dbReference>
<dbReference type="InterPro" id="IPR004045">
    <property type="entry name" value="Glutathione_S-Trfase_N"/>
</dbReference>
<dbReference type="Proteomes" id="UP000662747">
    <property type="component" value="Chromosome"/>
</dbReference>
<feature type="domain" description="GST N-terminal" evidence="1">
    <location>
        <begin position="1"/>
        <end position="84"/>
    </location>
</feature>
<evidence type="ECO:0000313" key="4">
    <source>
        <dbReference type="Proteomes" id="UP000662747"/>
    </source>
</evidence>
<proteinExistence type="predicted"/>
<feature type="domain" description="GST C-terminal" evidence="2">
    <location>
        <begin position="1"/>
        <end position="123"/>
    </location>
</feature>
<accession>A0ABX7NSX8</accession>
<organism evidence="3 4">
    <name type="scientific">Pyxidicoccus parkwayensis</name>
    <dbReference type="NCBI Taxonomy" id="2813578"/>
    <lineage>
        <taxon>Bacteria</taxon>
        <taxon>Pseudomonadati</taxon>
        <taxon>Myxococcota</taxon>
        <taxon>Myxococcia</taxon>
        <taxon>Myxococcales</taxon>
        <taxon>Cystobacterineae</taxon>
        <taxon>Myxococcaceae</taxon>
        <taxon>Pyxidicoccus</taxon>
    </lineage>
</organism>
<dbReference type="SUPFAM" id="SSF47616">
    <property type="entry name" value="GST C-terminal domain-like"/>
    <property type="match status" value="1"/>
</dbReference>
<dbReference type="PANTHER" id="PTHR42673">
    <property type="entry name" value="MALEYLACETOACETATE ISOMERASE"/>
    <property type="match status" value="1"/>
</dbReference>
<dbReference type="InterPro" id="IPR010987">
    <property type="entry name" value="Glutathione-S-Trfase_C-like"/>
</dbReference>
<evidence type="ECO:0000259" key="1">
    <source>
        <dbReference type="PROSITE" id="PS50404"/>
    </source>
</evidence>
<name>A0ABX7NSX8_9BACT</name>
<reference evidence="3 4" key="1">
    <citation type="submission" date="2021-02" db="EMBL/GenBank/DDBJ databases">
        <title>De Novo genome assembly of isolated myxobacteria.</title>
        <authorList>
            <person name="Stevens D.C."/>
        </authorList>
    </citation>
    <scope>NUCLEOTIDE SEQUENCE [LARGE SCALE GENOMIC DNA]</scope>
    <source>
        <strain evidence="4">SCPEA02</strain>
    </source>
</reference>
<keyword evidence="4" id="KW-1185">Reference proteome</keyword>
<gene>
    <name evidence="3" type="ORF">JY651_43665</name>
</gene>
<protein>
    <submittedName>
        <fullName evidence="3">Glutathione S-transferase N-terminal domain-containing protein</fullName>
    </submittedName>
</protein>
<dbReference type="Pfam" id="PF13417">
    <property type="entry name" value="GST_N_3"/>
    <property type="match status" value="1"/>
</dbReference>
<dbReference type="SUPFAM" id="SSF52833">
    <property type="entry name" value="Thioredoxin-like"/>
    <property type="match status" value="1"/>
</dbReference>
<dbReference type="PANTHER" id="PTHR42673:SF21">
    <property type="entry name" value="GLUTATHIONE S-TRANSFERASE YFCF"/>
    <property type="match status" value="1"/>
</dbReference>
<evidence type="ECO:0000313" key="3">
    <source>
        <dbReference type="EMBL" id="QSQ21972.1"/>
    </source>
</evidence>
<dbReference type="RefSeq" id="WP_206723549.1">
    <property type="nucleotide sequence ID" value="NZ_CP071090.1"/>
</dbReference>
<dbReference type="PROSITE" id="PS50405">
    <property type="entry name" value="GST_CTER"/>
    <property type="match status" value="1"/>
</dbReference>
<dbReference type="PROSITE" id="PS50404">
    <property type="entry name" value="GST_NTER"/>
    <property type="match status" value="1"/>
</dbReference>
<dbReference type="Gene3D" id="3.40.30.10">
    <property type="entry name" value="Glutaredoxin"/>
    <property type="match status" value="1"/>
</dbReference>
<dbReference type="InterPro" id="IPR036249">
    <property type="entry name" value="Thioredoxin-like_sf"/>
</dbReference>
<evidence type="ECO:0000259" key="2">
    <source>
        <dbReference type="PROSITE" id="PS50405"/>
    </source>
</evidence>
<dbReference type="InterPro" id="IPR036282">
    <property type="entry name" value="Glutathione-S-Trfase_C_sf"/>
</dbReference>
<dbReference type="EMBL" id="CP071090">
    <property type="protein sequence ID" value="QSQ21972.1"/>
    <property type="molecule type" value="Genomic_DNA"/>
</dbReference>
<sequence length="123" mass="13857">MRLHSYYRSTAAYRVRIALHWKGLPFETLSVKAVREGQPDAVQAYLAMNPTGLVPTLVDGDAPTFADVCLVPQVYNARRFGFSLERFPTVRRIAEHCESLAAFEHARPEVQPDASEYDPSAEF</sequence>